<keyword evidence="11 18" id="KW-0560">Oxidoreductase</keyword>
<reference evidence="18 19" key="1">
    <citation type="submission" date="2016-07" db="EMBL/GenBank/DDBJ databases">
        <title>Characterization of isolates of Eisenbergiella tayi derived from blood cultures, using whole genome sequencing.</title>
        <authorList>
            <person name="Burdz T."/>
            <person name="Wiebe D."/>
            <person name="Huynh C."/>
            <person name="Bernard K."/>
        </authorList>
    </citation>
    <scope>NUCLEOTIDE SEQUENCE [LARGE SCALE GENOMIC DNA]</scope>
    <source>
        <strain evidence="18 19">NML 120489</strain>
    </source>
</reference>
<keyword evidence="15" id="KW-0003">3Fe-4S</keyword>
<dbReference type="InterPro" id="IPR050711">
    <property type="entry name" value="ET-N_metabolism_enzyme"/>
</dbReference>
<evidence type="ECO:0000256" key="11">
    <source>
        <dbReference type="ARBA" id="ARBA00023002"/>
    </source>
</evidence>
<keyword evidence="10" id="KW-0315">Glutamine amidotransferase</keyword>
<organism evidence="18 19">
    <name type="scientific">Eisenbergiella tayi</name>
    <dbReference type="NCBI Taxonomy" id="1432052"/>
    <lineage>
        <taxon>Bacteria</taxon>
        <taxon>Bacillati</taxon>
        <taxon>Bacillota</taxon>
        <taxon>Clostridia</taxon>
        <taxon>Lachnospirales</taxon>
        <taxon>Lachnospiraceae</taxon>
        <taxon>Eisenbergiella</taxon>
    </lineage>
</organism>
<dbReference type="RefSeq" id="WP_069155597.1">
    <property type="nucleotide sequence ID" value="NZ_DBFYTC010000185.1"/>
</dbReference>
<proteinExistence type="inferred from homology"/>
<keyword evidence="5" id="KW-0028">Amino-acid biosynthesis</keyword>
<dbReference type="Gene3D" id="2.160.20.60">
    <property type="entry name" value="Glutamate synthase, alpha subunit, C-terminal domain"/>
    <property type="match status" value="1"/>
</dbReference>
<dbReference type="GO" id="GO:0019676">
    <property type="term" value="P:ammonia assimilation cycle"/>
    <property type="evidence" value="ECO:0007669"/>
    <property type="project" value="TreeGrafter"/>
</dbReference>
<dbReference type="SUPFAM" id="SSF56235">
    <property type="entry name" value="N-terminal nucleophile aminohydrolases (Ntn hydrolases)"/>
    <property type="match status" value="1"/>
</dbReference>
<comment type="similarity">
    <text evidence="4">Belongs to the glutamate synthase family.</text>
</comment>
<dbReference type="Pfam" id="PF01645">
    <property type="entry name" value="Glu_synthase"/>
    <property type="match status" value="1"/>
</dbReference>
<dbReference type="GeneID" id="93299054"/>
<evidence type="ECO:0000256" key="9">
    <source>
        <dbReference type="ARBA" id="ARBA00022827"/>
    </source>
</evidence>
<dbReference type="FunFam" id="2.160.20.60:FF:000001">
    <property type="entry name" value="Glutamate synthase, large subunit"/>
    <property type="match status" value="1"/>
</dbReference>
<keyword evidence="14" id="KW-0314">Glutamate biosynthesis</keyword>
<dbReference type="EC" id="1.4.7.1" evidence="18"/>
<evidence type="ECO:0000256" key="13">
    <source>
        <dbReference type="ARBA" id="ARBA00023014"/>
    </source>
</evidence>
<evidence type="ECO:0000256" key="14">
    <source>
        <dbReference type="ARBA" id="ARBA00023164"/>
    </source>
</evidence>
<dbReference type="GO" id="GO:0051538">
    <property type="term" value="F:3 iron, 4 sulfur cluster binding"/>
    <property type="evidence" value="ECO:0007669"/>
    <property type="project" value="UniProtKB-KW"/>
</dbReference>
<evidence type="ECO:0000256" key="1">
    <source>
        <dbReference type="ARBA" id="ARBA00001917"/>
    </source>
</evidence>
<dbReference type="PROSITE" id="PS51278">
    <property type="entry name" value="GATASE_TYPE_2"/>
    <property type="match status" value="1"/>
</dbReference>
<feature type="domain" description="Glutamine amidotransferase type-2" evidence="17">
    <location>
        <begin position="23"/>
        <end position="414"/>
    </location>
</feature>
<sequence length="1514" mass="167760">MFDVKKEVPEAPLYRQQFEHDNCGIGACVNIKGTKSRATVENALKIVENLEHRAGKDAEGKTGDGVGILTQVPHTFFKRVTKPLGIQLGGEREYGVGMFFFPQDELKRNQAKKMFEIIVEKEGLEFLGWREVACVPDVLGQRAVECMPCIMQGFVKKPANTPKGIEFDRKLYVARRVFEQSSDNTYVVSLSSRTIVYKGMFLVGQLRTFFTDLQSEDYESAIAIVHSRFSTNTNPSWERAHPNRFIVHNGEINTIRGNYDKMLAREENMESEHLHGLLHKVLPAIDPNGSDSAMLDNTLEFLVMSGMDLPLAVMITIPEPWANNKTMSQSKRDFYQYYATMMEPWDGPASILFSDGDIMGAILDRNGLRPSRYLITEDDQLILSSEVGVLDIEPTKIKVKERLRPGKMLLVDTRRGEVIDDDQLKEAYASRQPYGEWLDNNLVELKNLKIPNERVPEFSAEERHRLQKAFGYTYDEMRTSILPMAENGGEAIAAMGVDTPLPFLSKTYHPLFHYFKQLFAQVTNPPIDAIREHIVTSTTVYIGAEGDVLEEKAKNCNVLKVNNPILTNTDLMKIKSMKEDGFKTAVVPITYYKNTKLERAIERLFVEADRVYREGANILILSDRGVDENHVAIPSLLAVSALNQHLVKTKKRTSVALILESGEPRDVHHFATLLGYGACAINPYLAQESIKELIDNKMLDKDYYAAVNDYNKAILNGIVKIASKMGISTIQSYQGSQIFEAIGIDEDVINKYFTNTVCRIGGTSLEDMEKEVDALHSMAFDPLGLATDLTLDSPGHHKMRSGGDEHLYNPATIHTLQEATRRGDYELFKQYTALVNDENSIKNLRGLMDFKYPEKGIPLEEVESVDSIVTRFKTGAMSYGSISKEAHETMAIAMNILHGKSNSGEGGEDVERLSVGPDGLNRCSAIKQVASGRFGVTSQYLVSAQEIQIKMAQGAKPGEGGHLPGGKVYPWVAKTRHSTPGVGLISPPPHHDIYSIEDLAQLIYDLKNANKYARISVKLVSEAGVGTVAAGVAKAGAQVILISGYDGGTGAAPKSSIHNAGLPWELGLSETHQTLIQNGLRQRVRIETDGKLMSGRDVAIAAILGAEEFGFATAPLITMGCVMMRVCNLDTCPVGVATQNPELRKRFRGKPEYVINFMRFIAEELREYMAKLGVRSVDELVGRTDLLAQKENLTPAQKKIDISGILGNPYAGKPGSIFDPKKVYDFALEKTLDEKVLLKQMTKAMENGQKRSIEVDVANTDRAFGTILGSEITRKFGTSLEDDTYRVLCKGAGGQSFGAFIPKGLTLELVGDSNDYFGKGLSGGKLIVYPPKGSRFKSEENIIIGNVALYGATSGKVFVNGVAGERFAVRNSGCLAVVEGVGDHGCEYMTGGRVVVLGHTGKNFAAGMSGGIAYVLDEGNDLYIRLNKEMVSSHEITSKYDIQELKEMIQEHVAYTNSEKGKEILEHFEEYLPKFKKIISHDYERVLTTIVQMEEKGLSAEQAQIEAFYANMRK</sequence>
<dbReference type="InterPro" id="IPR017932">
    <property type="entry name" value="GATase_2_dom"/>
</dbReference>
<keyword evidence="8" id="KW-0479">Metal-binding</keyword>
<dbReference type="CDD" id="cd02808">
    <property type="entry name" value="GltS_FMN"/>
    <property type="match status" value="1"/>
</dbReference>
<dbReference type="Pfam" id="PF01493">
    <property type="entry name" value="GXGXG"/>
    <property type="match status" value="1"/>
</dbReference>
<keyword evidence="6" id="KW-0285">Flavoprotein</keyword>
<keyword evidence="13" id="KW-0411">Iron-sulfur</keyword>
<dbReference type="SUPFAM" id="SSF69336">
    <property type="entry name" value="Alpha subunit of glutamate synthase, C-terminal domain"/>
    <property type="match status" value="1"/>
</dbReference>
<dbReference type="PANTHER" id="PTHR11938:SF133">
    <property type="entry name" value="GLUTAMATE SYNTHASE (NADH)"/>
    <property type="match status" value="1"/>
</dbReference>
<evidence type="ECO:0000256" key="4">
    <source>
        <dbReference type="ARBA" id="ARBA00009716"/>
    </source>
</evidence>
<dbReference type="InterPro" id="IPR013785">
    <property type="entry name" value="Aldolase_TIM"/>
</dbReference>
<evidence type="ECO:0000259" key="17">
    <source>
        <dbReference type="PROSITE" id="PS51278"/>
    </source>
</evidence>
<comment type="caution">
    <text evidence="18">The sequence shown here is derived from an EMBL/GenBank/DDBJ whole genome shotgun (WGS) entry which is preliminary data.</text>
</comment>
<evidence type="ECO:0000256" key="15">
    <source>
        <dbReference type="ARBA" id="ARBA00023291"/>
    </source>
</evidence>
<dbReference type="InterPro" id="IPR002932">
    <property type="entry name" value="Glu_synthdom"/>
</dbReference>
<dbReference type="InterPro" id="IPR036485">
    <property type="entry name" value="Glu_synth_asu_C_sf"/>
</dbReference>
<dbReference type="EMBL" id="MCGI01000001">
    <property type="protein sequence ID" value="ODM12755.1"/>
    <property type="molecule type" value="Genomic_DNA"/>
</dbReference>
<dbReference type="InterPro" id="IPR002489">
    <property type="entry name" value="Glu_synth_asu_C"/>
</dbReference>
<comment type="cofactor">
    <cofactor evidence="2">
        <name>[3Fe-4S] cluster</name>
        <dbReference type="ChEBI" id="CHEBI:21137"/>
    </cofactor>
</comment>
<evidence type="ECO:0000313" key="18">
    <source>
        <dbReference type="EMBL" id="ODM12755.1"/>
    </source>
</evidence>
<evidence type="ECO:0000256" key="3">
    <source>
        <dbReference type="ARBA" id="ARBA00001974"/>
    </source>
</evidence>
<evidence type="ECO:0000256" key="10">
    <source>
        <dbReference type="ARBA" id="ARBA00022962"/>
    </source>
</evidence>
<dbReference type="SUPFAM" id="SSF51395">
    <property type="entry name" value="FMN-linked oxidoreductases"/>
    <property type="match status" value="1"/>
</dbReference>
<dbReference type="GO" id="GO:0006537">
    <property type="term" value="P:glutamate biosynthetic process"/>
    <property type="evidence" value="ECO:0007669"/>
    <property type="project" value="UniProtKB-KW"/>
</dbReference>
<dbReference type="FunFam" id="3.20.20.70:FF:000031">
    <property type="entry name" value="Glutamate synthase 1 [NADH]"/>
    <property type="match status" value="1"/>
</dbReference>
<dbReference type="PATRIC" id="fig|1432052.3.peg.508"/>
<comment type="cofactor">
    <cofactor evidence="3">
        <name>FAD</name>
        <dbReference type="ChEBI" id="CHEBI:57692"/>
    </cofactor>
</comment>
<dbReference type="Gene3D" id="3.20.20.70">
    <property type="entry name" value="Aldolase class I"/>
    <property type="match status" value="2"/>
</dbReference>
<dbReference type="GO" id="GO:0046872">
    <property type="term" value="F:metal ion binding"/>
    <property type="evidence" value="ECO:0007669"/>
    <property type="project" value="UniProtKB-KW"/>
</dbReference>
<keyword evidence="9" id="KW-0274">FAD</keyword>
<name>A0A1E3AVN3_9FIRM</name>
<comment type="cofactor">
    <cofactor evidence="1">
        <name>FMN</name>
        <dbReference type="ChEBI" id="CHEBI:58210"/>
    </cofactor>
</comment>
<dbReference type="CDD" id="cd00982">
    <property type="entry name" value="gltB_C"/>
    <property type="match status" value="1"/>
</dbReference>
<keyword evidence="12" id="KW-0408">Iron</keyword>
<dbReference type="Pfam" id="PF04898">
    <property type="entry name" value="Glu_syn_central"/>
    <property type="match status" value="1"/>
</dbReference>
<evidence type="ECO:0000256" key="12">
    <source>
        <dbReference type="ARBA" id="ARBA00023004"/>
    </source>
</evidence>
<dbReference type="InterPro" id="IPR029055">
    <property type="entry name" value="Ntn_hydrolases_N"/>
</dbReference>
<comment type="pathway">
    <text evidence="16">Amino-acid biosynthesis.</text>
</comment>
<evidence type="ECO:0000256" key="2">
    <source>
        <dbReference type="ARBA" id="ARBA00001927"/>
    </source>
</evidence>
<dbReference type="InterPro" id="IPR006982">
    <property type="entry name" value="Glu_synth_centr_N"/>
</dbReference>
<dbReference type="CDD" id="cd00713">
    <property type="entry name" value="GltS"/>
    <property type="match status" value="1"/>
</dbReference>
<dbReference type="PANTHER" id="PTHR11938">
    <property type="entry name" value="FAD NADPH DEHYDROGENASE/OXIDOREDUCTASE"/>
    <property type="match status" value="1"/>
</dbReference>
<dbReference type="GO" id="GO:0016041">
    <property type="term" value="F:glutamate synthase (ferredoxin) activity"/>
    <property type="evidence" value="ECO:0007669"/>
    <property type="project" value="UniProtKB-EC"/>
</dbReference>
<evidence type="ECO:0000313" key="19">
    <source>
        <dbReference type="Proteomes" id="UP000095003"/>
    </source>
</evidence>
<dbReference type="Pfam" id="PF00310">
    <property type="entry name" value="GATase_2"/>
    <property type="match status" value="1"/>
</dbReference>
<evidence type="ECO:0000256" key="6">
    <source>
        <dbReference type="ARBA" id="ARBA00022630"/>
    </source>
</evidence>
<accession>A0A1E3AVN3</accession>
<keyword evidence="7" id="KW-0288">FMN</keyword>
<evidence type="ECO:0000256" key="8">
    <source>
        <dbReference type="ARBA" id="ARBA00022723"/>
    </source>
</evidence>
<evidence type="ECO:0000256" key="7">
    <source>
        <dbReference type="ARBA" id="ARBA00022643"/>
    </source>
</evidence>
<gene>
    <name evidence="18" type="primary">gltB_3</name>
    <name evidence="18" type="ORF">BEH84_00470</name>
</gene>
<dbReference type="NCBIfam" id="NF008730">
    <property type="entry name" value="PRK11750.1"/>
    <property type="match status" value="1"/>
</dbReference>
<evidence type="ECO:0000256" key="5">
    <source>
        <dbReference type="ARBA" id="ARBA00022605"/>
    </source>
</evidence>
<dbReference type="FunFam" id="3.60.20.10:FF:000001">
    <property type="entry name" value="Glutamate synthase, large subunit"/>
    <property type="match status" value="1"/>
</dbReference>
<evidence type="ECO:0000256" key="16">
    <source>
        <dbReference type="ARBA" id="ARBA00029440"/>
    </source>
</evidence>
<dbReference type="Gene3D" id="3.60.20.10">
    <property type="entry name" value="Glutamine Phosphoribosylpyrophosphate, subunit 1, domain 1"/>
    <property type="match status" value="1"/>
</dbReference>
<dbReference type="Proteomes" id="UP000095003">
    <property type="component" value="Unassembled WGS sequence"/>
</dbReference>
<protein>
    <submittedName>
        <fullName evidence="18">Ferredoxin-dependent glutamate synthase 1</fullName>
        <ecNumber evidence="18">1.4.7.1</ecNumber>
    </submittedName>
</protein>